<keyword evidence="3" id="KW-1185">Reference proteome</keyword>
<comment type="caution">
    <text evidence="2">The sequence shown here is derived from an EMBL/GenBank/DDBJ whole genome shotgun (WGS) entry which is preliminary data.</text>
</comment>
<evidence type="ECO:0000256" key="1">
    <source>
        <dbReference type="SAM" id="MobiDB-lite"/>
    </source>
</evidence>
<evidence type="ECO:0000313" key="3">
    <source>
        <dbReference type="Proteomes" id="UP000499080"/>
    </source>
</evidence>
<dbReference type="EMBL" id="BGPR01057019">
    <property type="protein sequence ID" value="GBO33447.1"/>
    <property type="molecule type" value="Genomic_DNA"/>
</dbReference>
<dbReference type="AlphaFoldDB" id="A0A4Y2WBP3"/>
<evidence type="ECO:0000313" key="2">
    <source>
        <dbReference type="EMBL" id="GBO33447.1"/>
    </source>
</evidence>
<feature type="compositionally biased region" description="Basic and acidic residues" evidence="1">
    <location>
        <begin position="28"/>
        <end position="37"/>
    </location>
</feature>
<dbReference type="Proteomes" id="UP000499080">
    <property type="component" value="Unassembled WGS sequence"/>
</dbReference>
<feature type="region of interest" description="Disordered" evidence="1">
    <location>
        <begin position="1"/>
        <end position="70"/>
    </location>
</feature>
<gene>
    <name evidence="2" type="ORF">AVEN_226738_1</name>
</gene>
<feature type="non-terminal residue" evidence="2">
    <location>
        <position position="70"/>
    </location>
</feature>
<sequence length="70" mass="8247">MLLGYRRLIHGDENVPPSKVPTHGQHRIVHEKQKQTERQLLLMRDSLLASGKEENSKTQGRQNERRNRHL</sequence>
<name>A0A4Y2WBP3_ARAVE</name>
<protein>
    <submittedName>
        <fullName evidence="2">Uncharacterized protein</fullName>
    </submittedName>
</protein>
<proteinExistence type="predicted"/>
<organism evidence="2 3">
    <name type="scientific">Araneus ventricosus</name>
    <name type="common">Orbweaver spider</name>
    <name type="synonym">Epeira ventricosa</name>
    <dbReference type="NCBI Taxonomy" id="182803"/>
    <lineage>
        <taxon>Eukaryota</taxon>
        <taxon>Metazoa</taxon>
        <taxon>Ecdysozoa</taxon>
        <taxon>Arthropoda</taxon>
        <taxon>Chelicerata</taxon>
        <taxon>Arachnida</taxon>
        <taxon>Araneae</taxon>
        <taxon>Araneomorphae</taxon>
        <taxon>Entelegynae</taxon>
        <taxon>Araneoidea</taxon>
        <taxon>Araneidae</taxon>
        <taxon>Araneus</taxon>
    </lineage>
</organism>
<reference evidence="2 3" key="1">
    <citation type="journal article" date="2019" name="Sci. Rep.">
        <title>Orb-weaving spider Araneus ventricosus genome elucidates the spidroin gene catalogue.</title>
        <authorList>
            <person name="Kono N."/>
            <person name="Nakamura H."/>
            <person name="Ohtoshi R."/>
            <person name="Moran D.A.P."/>
            <person name="Shinohara A."/>
            <person name="Yoshida Y."/>
            <person name="Fujiwara M."/>
            <person name="Mori M."/>
            <person name="Tomita M."/>
            <person name="Arakawa K."/>
        </authorList>
    </citation>
    <scope>NUCLEOTIDE SEQUENCE [LARGE SCALE GENOMIC DNA]</scope>
</reference>
<accession>A0A4Y2WBP3</accession>